<evidence type="ECO:0000313" key="4">
    <source>
        <dbReference type="EMBL" id="ASU50571.1"/>
    </source>
</evidence>
<name>A0A223PZ40_9ADEN</name>
<evidence type="ECO:0000313" key="3">
    <source>
        <dbReference type="EMBL" id="ASU50544.1"/>
    </source>
</evidence>
<dbReference type="Proteomes" id="UP000318921">
    <property type="component" value="Segment"/>
</dbReference>
<dbReference type="EMBL" id="KY468404">
    <property type="protein sequence ID" value="ASU50544.1"/>
    <property type="molecule type" value="Genomic_DNA"/>
</dbReference>
<evidence type="ECO:0000313" key="5">
    <source>
        <dbReference type="EMBL" id="ASU50598.1"/>
    </source>
</evidence>
<dbReference type="Proteomes" id="UP000317382">
    <property type="component" value="Genome"/>
</dbReference>
<dbReference type="EMBL" id="KY468403">
    <property type="protein sequence ID" value="ASU50517.1"/>
    <property type="molecule type" value="Genomic_DNA"/>
</dbReference>
<sequence>MKILLYLTSKEIALFVHAFPEFAPLLLDRYFLKQHLCRFSAIECNTTLNALRKKFVNDSFQALDIGTWWCNCSDLLPSGHCVACLLNPHLLLASPFHSYCFCLDHRIIWDYSDVVIWSGSSWPDPVGKTWPAYDCETFCSKKKKVLKKGANN</sequence>
<dbReference type="Proteomes" id="UP000317884">
    <property type="component" value="Genome"/>
</dbReference>
<organism evidence="5">
    <name type="scientific">Odocoileus adenovirus 1</name>
    <dbReference type="NCBI Taxonomy" id="78522"/>
    <lineage>
        <taxon>Viruses</taxon>
        <taxon>Varidnaviria</taxon>
        <taxon>Bamfordvirae</taxon>
        <taxon>Preplasmiviricota</taxon>
        <taxon>Polisuviricotina</taxon>
        <taxon>Pharingeaviricetes</taxon>
        <taxon>Rowavirales</taxon>
        <taxon>Adenoviridae</taxon>
        <taxon>Barthadenovirus</taxon>
        <taxon>Barthadenovirus cervi</taxon>
        <taxon>Deer atadenovirus A</taxon>
    </lineage>
</organism>
<proteinExistence type="predicted"/>
<dbReference type="Proteomes" id="UP000317920">
    <property type="component" value="Segment"/>
</dbReference>
<dbReference type="EMBL" id="KY468405">
    <property type="protein sequence ID" value="ASU50571.1"/>
    <property type="molecule type" value="Genomic_DNA"/>
</dbReference>
<reference evidence="5" key="2">
    <citation type="submission" date="2017-01" db="EMBL/GenBank/DDBJ databases">
        <authorList>
            <person name="Mah S.A."/>
            <person name="Swanson W.J."/>
            <person name="Moy G.W."/>
            <person name="Vacquier V.D."/>
        </authorList>
    </citation>
    <scope>NUCLEOTIDE SEQUENCE</scope>
    <source>
        <strain evidence="1">Ad02_MD</strain>
        <strain evidence="2">Ad06_WTD</strain>
        <strain evidence="3">Ad10_Aa</strain>
        <strain evidence="4">Ad13_Elk</strain>
        <strain evidence="5">Ad16_Elk</strain>
        <strain evidence="6">Ad99_Aa</strain>
    </source>
</reference>
<evidence type="ECO:0000313" key="6">
    <source>
        <dbReference type="EMBL" id="ASU50625.1"/>
    </source>
</evidence>
<evidence type="ECO:0000313" key="2">
    <source>
        <dbReference type="EMBL" id="ASU50517.1"/>
    </source>
</evidence>
<dbReference type="Proteomes" id="UP000315832">
    <property type="component" value="Segment"/>
</dbReference>
<reference evidence="5" key="1">
    <citation type="journal article" date="2017" name="J. Gen. Virol.">
        <title>Whole-genome sequences of Odocoileus hemionus deer adenovirus isolates from deer, moose and elk are highly conserved and support a new species in the genus Atadenovirus.</title>
        <authorList>
            <person name="Miller M.M."/>
            <person name="Cornish T.E."/>
            <person name="Creekmore T.E."/>
            <person name="Fox K."/>
            <person name="Laegreid W."/>
            <person name="McKenna J."/>
            <person name="Vasquez M."/>
            <person name="Woods L.W."/>
        </authorList>
    </citation>
    <scope>NUCLEOTIDE SEQUENCE [LARGE SCALE GENOMIC DNA]</scope>
    <source>
        <strain evidence="1">Ad02_MD</strain>
        <strain evidence="2">Ad06_WTD</strain>
        <strain evidence="3">Ad10_Aa</strain>
        <strain evidence="4">Ad13_Elk</strain>
        <strain evidence="5">Ad16_Elk</strain>
        <strain evidence="6">Ad99_Aa</strain>
    </source>
</reference>
<dbReference type="EMBL" id="KY468406">
    <property type="protein sequence ID" value="ASU50598.1"/>
    <property type="molecule type" value="Genomic_DNA"/>
</dbReference>
<protein>
    <submittedName>
        <fullName evidence="5">RH4</fullName>
    </submittedName>
</protein>
<accession>A0A223PZ40</accession>
<dbReference type="EMBL" id="KY468402">
    <property type="protein sequence ID" value="ASU50490.1"/>
    <property type="molecule type" value="Genomic_DNA"/>
</dbReference>
<dbReference type="Proteomes" id="UP000318427">
    <property type="component" value="Segment"/>
</dbReference>
<evidence type="ECO:0000313" key="1">
    <source>
        <dbReference type="EMBL" id="ASU50490.1"/>
    </source>
</evidence>
<dbReference type="EMBL" id="KY468407">
    <property type="protein sequence ID" value="ASU50625.1"/>
    <property type="molecule type" value="Genomic_DNA"/>
</dbReference>